<dbReference type="Pfam" id="PF13349">
    <property type="entry name" value="DUF4097"/>
    <property type="match status" value="1"/>
</dbReference>
<feature type="domain" description="DUF4097" evidence="3">
    <location>
        <begin position="138"/>
        <end position="231"/>
    </location>
</feature>
<feature type="compositionally biased region" description="Low complexity" evidence="1">
    <location>
        <begin position="251"/>
        <end position="267"/>
    </location>
</feature>
<protein>
    <recommendedName>
        <fullName evidence="3">DUF4097 domain-containing protein</fullName>
    </recommendedName>
</protein>
<evidence type="ECO:0000313" key="5">
    <source>
        <dbReference type="Proteomes" id="UP000540506"/>
    </source>
</evidence>
<dbReference type="RefSeq" id="WP_184935177.1">
    <property type="nucleotide sequence ID" value="NZ_JACHJV010000001.1"/>
</dbReference>
<dbReference type="InterPro" id="IPR025164">
    <property type="entry name" value="Toastrack_DUF4097"/>
</dbReference>
<comment type="caution">
    <text evidence="4">The sequence shown here is derived from an EMBL/GenBank/DDBJ whole genome shotgun (WGS) entry which is preliminary data.</text>
</comment>
<sequence>MGAAQQAGPPPSGHRWRSERRIWRGVGTLAGAAVILFGVGQTWTTLVRQDSVRPERYPSSVTALELDLQGASASITATGDDRLAVLQSERWTLSRPKISSVVVGNTLRISARCPQVLGINEPSCSVGLDIGAPPSTAVTVKTTSGDTRIRGLSGDLSLRTTSGSIVLDDVSGRLAAQLTSGSLSAQHVSSAEVQAHATSGSVDLQFAAPPQRLAVTATSGSITAGLPPGSTYRVNTHGSADVDPALNDPGATRSITASASSSAGHTTLGYTTGG</sequence>
<evidence type="ECO:0000313" key="4">
    <source>
        <dbReference type="EMBL" id="MBB4923117.1"/>
    </source>
</evidence>
<evidence type="ECO:0000256" key="2">
    <source>
        <dbReference type="SAM" id="Phobius"/>
    </source>
</evidence>
<name>A0A7W7R0D4_KITKI</name>
<dbReference type="EMBL" id="JACHJV010000001">
    <property type="protein sequence ID" value="MBB4923117.1"/>
    <property type="molecule type" value="Genomic_DNA"/>
</dbReference>
<reference evidence="4 5" key="1">
    <citation type="submission" date="2020-08" db="EMBL/GenBank/DDBJ databases">
        <title>Sequencing the genomes of 1000 actinobacteria strains.</title>
        <authorList>
            <person name="Klenk H.-P."/>
        </authorList>
    </citation>
    <scope>NUCLEOTIDE SEQUENCE [LARGE SCALE GENOMIC DNA]</scope>
    <source>
        <strain evidence="4 5">DSM 41654</strain>
    </source>
</reference>
<proteinExistence type="predicted"/>
<accession>A0A7W7R0D4</accession>
<evidence type="ECO:0000259" key="3">
    <source>
        <dbReference type="Pfam" id="PF13349"/>
    </source>
</evidence>
<keyword evidence="2" id="KW-1133">Transmembrane helix</keyword>
<feature type="region of interest" description="Disordered" evidence="1">
    <location>
        <begin position="235"/>
        <end position="274"/>
    </location>
</feature>
<dbReference type="Gene3D" id="2.160.20.120">
    <property type="match status" value="1"/>
</dbReference>
<keyword evidence="2" id="KW-0812">Transmembrane</keyword>
<keyword evidence="5" id="KW-1185">Reference proteome</keyword>
<dbReference type="Proteomes" id="UP000540506">
    <property type="component" value="Unassembled WGS sequence"/>
</dbReference>
<evidence type="ECO:0000256" key="1">
    <source>
        <dbReference type="SAM" id="MobiDB-lite"/>
    </source>
</evidence>
<gene>
    <name evidence="4" type="ORF">FHR34_002110</name>
</gene>
<dbReference type="AlphaFoldDB" id="A0A7W7R0D4"/>
<keyword evidence="2" id="KW-0472">Membrane</keyword>
<organism evidence="4 5">
    <name type="scientific">Kitasatospora kifunensis</name>
    <name type="common">Streptomyces kifunensis</name>
    <dbReference type="NCBI Taxonomy" id="58351"/>
    <lineage>
        <taxon>Bacteria</taxon>
        <taxon>Bacillati</taxon>
        <taxon>Actinomycetota</taxon>
        <taxon>Actinomycetes</taxon>
        <taxon>Kitasatosporales</taxon>
        <taxon>Streptomycetaceae</taxon>
        <taxon>Kitasatospora</taxon>
    </lineage>
</organism>
<feature type="transmembrane region" description="Helical" evidence="2">
    <location>
        <begin position="22"/>
        <end position="43"/>
    </location>
</feature>